<evidence type="ECO:0000313" key="2">
    <source>
        <dbReference type="Proteomes" id="UP001151760"/>
    </source>
</evidence>
<name>A0ABQ4WSB9_9ASTR</name>
<dbReference type="Proteomes" id="UP001151760">
    <property type="component" value="Unassembled WGS sequence"/>
</dbReference>
<comment type="caution">
    <text evidence="1">The sequence shown here is derived from an EMBL/GenBank/DDBJ whole genome shotgun (WGS) entry which is preliminary data.</text>
</comment>
<organism evidence="1 2">
    <name type="scientific">Tanacetum coccineum</name>
    <dbReference type="NCBI Taxonomy" id="301880"/>
    <lineage>
        <taxon>Eukaryota</taxon>
        <taxon>Viridiplantae</taxon>
        <taxon>Streptophyta</taxon>
        <taxon>Embryophyta</taxon>
        <taxon>Tracheophyta</taxon>
        <taxon>Spermatophyta</taxon>
        <taxon>Magnoliopsida</taxon>
        <taxon>eudicotyledons</taxon>
        <taxon>Gunneridae</taxon>
        <taxon>Pentapetalae</taxon>
        <taxon>asterids</taxon>
        <taxon>campanulids</taxon>
        <taxon>Asterales</taxon>
        <taxon>Asteraceae</taxon>
        <taxon>Asteroideae</taxon>
        <taxon>Anthemideae</taxon>
        <taxon>Anthemidinae</taxon>
        <taxon>Tanacetum</taxon>
    </lineage>
</organism>
<evidence type="ECO:0000313" key="1">
    <source>
        <dbReference type="EMBL" id="GJS55718.1"/>
    </source>
</evidence>
<sequence>MPHTSYGHSQTKGAIIQIFYHGLDDPTQGFLDARGIFFYKTLNEAFKIYEDKVLLKLDFSSDSKNSPQLKTIVSTGGSNINVSHEILTEKLEALARKINSKFLLIGKELKEMRDGRRDNHDSQIYMSDDMTILTKEKEFEKDVLLNNVGDNELKLIDCFGTERMTKKKKDDNDIPKEPNKEWKLNEKAVPCKENVYHYL</sequence>
<keyword evidence="2" id="KW-1185">Reference proteome</keyword>
<proteinExistence type="predicted"/>
<protein>
    <submittedName>
        <fullName evidence="1">Uncharacterized protein</fullName>
    </submittedName>
</protein>
<gene>
    <name evidence="1" type="ORF">Tco_0629080</name>
</gene>
<dbReference type="EMBL" id="BQNB010008887">
    <property type="protein sequence ID" value="GJS55718.1"/>
    <property type="molecule type" value="Genomic_DNA"/>
</dbReference>
<reference evidence="1" key="2">
    <citation type="submission" date="2022-01" db="EMBL/GenBank/DDBJ databases">
        <authorList>
            <person name="Yamashiro T."/>
            <person name="Shiraishi A."/>
            <person name="Satake H."/>
            <person name="Nakayama K."/>
        </authorList>
    </citation>
    <scope>NUCLEOTIDE SEQUENCE</scope>
</reference>
<accession>A0ABQ4WSB9</accession>
<reference evidence="1" key="1">
    <citation type="journal article" date="2022" name="Int. J. Mol. Sci.">
        <title>Draft Genome of Tanacetum Coccineum: Genomic Comparison of Closely Related Tanacetum-Family Plants.</title>
        <authorList>
            <person name="Yamashiro T."/>
            <person name="Shiraishi A."/>
            <person name="Nakayama K."/>
            <person name="Satake H."/>
        </authorList>
    </citation>
    <scope>NUCLEOTIDE SEQUENCE</scope>
</reference>